<reference evidence="8" key="2">
    <citation type="submission" date="2020-06" db="EMBL/GenBank/DDBJ databases">
        <authorList>
            <person name="Sheffer M."/>
        </authorList>
    </citation>
    <scope>NUCLEOTIDE SEQUENCE</scope>
</reference>
<comment type="caution">
    <text evidence="8">The sequence shown here is derived from an EMBL/GenBank/DDBJ whole genome shotgun (WGS) entry which is preliminary data.</text>
</comment>
<sequence length="288" mass="33307">MLWYSILHQQKNLKLLIRSSCICTKHYINSPNKYCKRFVGLLILAFHLLPIFLAALQPHLYDEKVTTFWAFGYKFEERKYNVASCCIGEYIQYVVFLQFFCIVFLSYCLLIRRYGIQLTQFHLSLKSTDYNVLIQNAVEVLNDYKKLEENIRLLKQVLSMPLFLILLNSCLNLYGGLAFFLKAEKVDVFAIQFTIFSLIGIVAITTLIFYSSKILEVIQEIKVTAGHIIEKHQLNIPRGGKETFSLNRLEKKNVIFLSACGMVDLKRSLILSIIGALFTYGLLIINLK</sequence>
<protein>
    <recommendedName>
        <fullName evidence="10">Gustatory receptor</fullName>
    </recommendedName>
</protein>
<dbReference type="InterPro" id="IPR013604">
    <property type="entry name" value="7TM_chemorcpt"/>
</dbReference>
<keyword evidence="2" id="KW-1003">Cell membrane</keyword>
<keyword evidence="5 7" id="KW-0472">Membrane</keyword>
<evidence type="ECO:0000313" key="8">
    <source>
        <dbReference type="EMBL" id="KAF8767244.1"/>
    </source>
</evidence>
<evidence type="ECO:0000313" key="9">
    <source>
        <dbReference type="Proteomes" id="UP000807504"/>
    </source>
</evidence>
<accession>A0A8T0E6X4</accession>
<name>A0A8T0E6X4_ARGBR</name>
<evidence type="ECO:0000256" key="6">
    <source>
        <dbReference type="SAM" id="Coils"/>
    </source>
</evidence>
<dbReference type="GO" id="GO:0005886">
    <property type="term" value="C:plasma membrane"/>
    <property type="evidence" value="ECO:0007669"/>
    <property type="project" value="UniProtKB-SubCell"/>
</dbReference>
<feature type="coiled-coil region" evidence="6">
    <location>
        <begin position="130"/>
        <end position="157"/>
    </location>
</feature>
<evidence type="ECO:0000256" key="7">
    <source>
        <dbReference type="SAM" id="Phobius"/>
    </source>
</evidence>
<evidence type="ECO:0000256" key="1">
    <source>
        <dbReference type="ARBA" id="ARBA00004651"/>
    </source>
</evidence>
<evidence type="ECO:0000256" key="4">
    <source>
        <dbReference type="ARBA" id="ARBA00022989"/>
    </source>
</evidence>
<evidence type="ECO:0000256" key="3">
    <source>
        <dbReference type="ARBA" id="ARBA00022692"/>
    </source>
</evidence>
<feature type="transmembrane region" description="Helical" evidence="7">
    <location>
        <begin position="189"/>
        <end position="210"/>
    </location>
</feature>
<keyword evidence="6" id="KW-0175">Coiled coil</keyword>
<keyword evidence="4 7" id="KW-1133">Transmembrane helix</keyword>
<dbReference type="EMBL" id="JABXBU010002230">
    <property type="protein sequence ID" value="KAF8767244.1"/>
    <property type="molecule type" value="Genomic_DNA"/>
</dbReference>
<keyword evidence="9" id="KW-1185">Reference proteome</keyword>
<reference evidence="8" key="1">
    <citation type="journal article" date="2020" name="bioRxiv">
        <title>Chromosome-level reference genome of the European wasp spider Argiope bruennichi: a resource for studies on range expansion and evolutionary adaptation.</title>
        <authorList>
            <person name="Sheffer M.M."/>
            <person name="Hoppe A."/>
            <person name="Krehenwinkel H."/>
            <person name="Uhl G."/>
            <person name="Kuss A.W."/>
            <person name="Jensen L."/>
            <person name="Jensen C."/>
            <person name="Gillespie R.G."/>
            <person name="Hoff K.J."/>
            <person name="Prost S."/>
        </authorList>
    </citation>
    <scope>NUCLEOTIDE SEQUENCE</scope>
</reference>
<dbReference type="Pfam" id="PF08395">
    <property type="entry name" value="7tm_7"/>
    <property type="match status" value="1"/>
</dbReference>
<dbReference type="GO" id="GO:0050909">
    <property type="term" value="P:sensory perception of taste"/>
    <property type="evidence" value="ECO:0007669"/>
    <property type="project" value="InterPro"/>
</dbReference>
<dbReference type="Proteomes" id="UP000807504">
    <property type="component" value="Unassembled WGS sequence"/>
</dbReference>
<feature type="transmembrane region" description="Helical" evidence="7">
    <location>
        <begin position="162"/>
        <end position="183"/>
    </location>
</feature>
<comment type="subcellular location">
    <subcellularLocation>
        <location evidence="1">Cell membrane</location>
        <topology evidence="1">Multi-pass membrane protein</topology>
    </subcellularLocation>
</comment>
<feature type="transmembrane region" description="Helical" evidence="7">
    <location>
        <begin position="269"/>
        <end position="287"/>
    </location>
</feature>
<dbReference type="AlphaFoldDB" id="A0A8T0E6X4"/>
<evidence type="ECO:0008006" key="10">
    <source>
        <dbReference type="Google" id="ProtNLM"/>
    </source>
</evidence>
<feature type="transmembrane region" description="Helical" evidence="7">
    <location>
        <begin position="90"/>
        <end position="110"/>
    </location>
</feature>
<evidence type="ECO:0000256" key="2">
    <source>
        <dbReference type="ARBA" id="ARBA00022475"/>
    </source>
</evidence>
<evidence type="ECO:0000256" key="5">
    <source>
        <dbReference type="ARBA" id="ARBA00023136"/>
    </source>
</evidence>
<gene>
    <name evidence="8" type="ORF">HNY73_020228</name>
</gene>
<feature type="transmembrane region" description="Helical" evidence="7">
    <location>
        <begin position="38"/>
        <end position="56"/>
    </location>
</feature>
<keyword evidence="3 7" id="KW-0812">Transmembrane</keyword>
<organism evidence="8 9">
    <name type="scientific">Argiope bruennichi</name>
    <name type="common">Wasp spider</name>
    <name type="synonym">Aranea bruennichi</name>
    <dbReference type="NCBI Taxonomy" id="94029"/>
    <lineage>
        <taxon>Eukaryota</taxon>
        <taxon>Metazoa</taxon>
        <taxon>Ecdysozoa</taxon>
        <taxon>Arthropoda</taxon>
        <taxon>Chelicerata</taxon>
        <taxon>Arachnida</taxon>
        <taxon>Araneae</taxon>
        <taxon>Araneomorphae</taxon>
        <taxon>Entelegynae</taxon>
        <taxon>Araneoidea</taxon>
        <taxon>Araneidae</taxon>
        <taxon>Argiope</taxon>
    </lineage>
</organism>
<proteinExistence type="predicted"/>